<protein>
    <submittedName>
        <fullName evidence="2">Conjugal transfer protein TraL</fullName>
    </submittedName>
</protein>
<keyword evidence="3" id="KW-1185">Reference proteome</keyword>
<evidence type="ECO:0000313" key="1">
    <source>
        <dbReference type="EMBL" id="MBB3221674.1"/>
    </source>
</evidence>
<dbReference type="OrthoDB" id="69313at2"/>
<evidence type="ECO:0000313" key="4">
    <source>
        <dbReference type="Proteomes" id="UP000584325"/>
    </source>
</evidence>
<dbReference type="EMBL" id="JACHXS010000004">
    <property type="protein sequence ID" value="MBB3221674.1"/>
    <property type="molecule type" value="Genomic_DNA"/>
</dbReference>
<dbReference type="InterPro" id="IPR027417">
    <property type="entry name" value="P-loop_NTPase"/>
</dbReference>
<name>A0A4P8HHP7_9BURK</name>
<evidence type="ECO:0000313" key="3">
    <source>
        <dbReference type="Proteomes" id="UP000298763"/>
    </source>
</evidence>
<dbReference type="SUPFAM" id="SSF52540">
    <property type="entry name" value="P-loop containing nucleoside triphosphate hydrolases"/>
    <property type="match status" value="1"/>
</dbReference>
<evidence type="ECO:0000313" key="2">
    <source>
        <dbReference type="EMBL" id="QCP09099.1"/>
    </source>
</evidence>
<reference evidence="2 3" key="1">
    <citation type="submission" date="2019-05" db="EMBL/GenBank/DDBJ databases">
        <title>Draft Genome Sequences of Six Type Strains of the Genus Massilia.</title>
        <authorList>
            <person name="Miess H."/>
            <person name="Frediansyhah A."/>
            <person name="Gross H."/>
        </authorList>
    </citation>
    <scope>NUCLEOTIDE SEQUENCE [LARGE SCALE GENOMIC DNA]</scope>
    <source>
        <strain evidence="2 3">DSMZ 26121</strain>
    </source>
</reference>
<accession>A0A4P8HHP7</accession>
<proteinExistence type="predicted"/>
<dbReference type="Proteomes" id="UP000298763">
    <property type="component" value="Chromosome"/>
</dbReference>
<sequence length="241" mass="26777">MDTNTVHLMLQGRGGVGKSLGSALLAQYLLHRDVPISCYDTDPVNDTFSQYGALGAKRTDILGPDKNINPRAFDSLVDALLWDDKIAVIDNGASTFVPLMAYLVENHVLSVLRDAGRPVLLHCVLTGGQAFDDTQLGLETVLSAHQAPVVLWINEYFGPVRRDGRGFEDSILYQRHADRIRGIVRLERANADTFGKDVELMLQRKLTFAEALNSDHFGIMPRQRLKMTRDMIFNQLAAIGL</sequence>
<organism evidence="1 4">
    <name type="scientific">Pseudoduganella umbonata</name>
    <dbReference type="NCBI Taxonomy" id="864828"/>
    <lineage>
        <taxon>Bacteria</taxon>
        <taxon>Pseudomonadati</taxon>
        <taxon>Pseudomonadota</taxon>
        <taxon>Betaproteobacteria</taxon>
        <taxon>Burkholderiales</taxon>
        <taxon>Oxalobacteraceae</taxon>
        <taxon>Telluria group</taxon>
        <taxon>Pseudoduganella</taxon>
    </lineage>
</organism>
<reference evidence="1 4" key="2">
    <citation type="submission" date="2020-08" db="EMBL/GenBank/DDBJ databases">
        <title>Genomic Encyclopedia of Type Strains, Phase III (KMG-III): the genomes of soil and plant-associated and newly described type strains.</title>
        <authorList>
            <person name="Whitman W."/>
        </authorList>
    </citation>
    <scope>NUCLEOTIDE SEQUENCE [LARGE SCALE GENOMIC DNA]</scope>
    <source>
        <strain evidence="1 4">CECT 7753</strain>
    </source>
</reference>
<dbReference type="RefSeq" id="WP_137311988.1">
    <property type="nucleotide sequence ID" value="NZ_CP040017.1"/>
</dbReference>
<gene>
    <name evidence="2" type="ORF">FCL38_00590</name>
    <name evidence="1" type="ORF">FHS02_002484</name>
</gene>
<dbReference type="EMBL" id="CP040017">
    <property type="protein sequence ID" value="QCP09099.1"/>
    <property type="molecule type" value="Genomic_DNA"/>
</dbReference>
<dbReference type="AlphaFoldDB" id="A0A4P8HHP7"/>
<dbReference type="Proteomes" id="UP000584325">
    <property type="component" value="Unassembled WGS sequence"/>
</dbReference>